<sequence length="271" mass="30940">MSTGLPNAAGSRTPSGTRPPDSGPISIGGWIARGIAITILIPLRLSWEGLKLLGRVAVATVDGVISRILAPIGRFVRDRLWRPVVGFVENYLWGLLLQQFLWGMVLAPIGAFLLDFILRPLRWAVEEFLWRRVLVPIGTWLMRYLVQPVSHALWRFLLRPIGLAAAWLVHHLVKYVIVWPLMQLWRWVLLPLWRLLRAVVVYAWMAATVIVDVLVVIPCRFVYRTVLRPILNLLAAIWRALVVVPLAWTYRTVLQPMNRWAADIMGTVFGR</sequence>
<evidence type="ECO:0000256" key="1">
    <source>
        <dbReference type="SAM" id="MobiDB-lite"/>
    </source>
</evidence>
<feature type="compositionally biased region" description="Polar residues" evidence="1">
    <location>
        <begin position="1"/>
        <end position="16"/>
    </location>
</feature>
<keyword evidence="4" id="KW-1185">Reference proteome</keyword>
<feature type="transmembrane region" description="Helical" evidence="2">
    <location>
        <begin position="52"/>
        <end position="72"/>
    </location>
</feature>
<name>A0A849C937_9NOCA</name>
<keyword evidence="2" id="KW-0472">Membrane</keyword>
<dbReference type="EMBL" id="JABELX010000002">
    <property type="protein sequence ID" value="NNH69461.1"/>
    <property type="molecule type" value="Genomic_DNA"/>
</dbReference>
<evidence type="ECO:0000256" key="2">
    <source>
        <dbReference type="SAM" id="Phobius"/>
    </source>
</evidence>
<organism evidence="3 4">
    <name type="scientific">Nocardia uniformis</name>
    <dbReference type="NCBI Taxonomy" id="53432"/>
    <lineage>
        <taxon>Bacteria</taxon>
        <taxon>Bacillati</taxon>
        <taxon>Actinomycetota</taxon>
        <taxon>Actinomycetes</taxon>
        <taxon>Mycobacteriales</taxon>
        <taxon>Nocardiaceae</taxon>
        <taxon>Nocardia</taxon>
    </lineage>
</organism>
<feature type="region of interest" description="Disordered" evidence="1">
    <location>
        <begin position="1"/>
        <end position="22"/>
    </location>
</feature>
<feature type="transmembrane region" description="Helical" evidence="2">
    <location>
        <begin position="27"/>
        <end position="45"/>
    </location>
</feature>
<gene>
    <name evidence="3" type="ORF">HLB23_06180</name>
</gene>
<keyword evidence="2" id="KW-0812">Transmembrane</keyword>
<keyword evidence="2" id="KW-1133">Transmembrane helix</keyword>
<feature type="transmembrane region" description="Helical" evidence="2">
    <location>
        <begin position="92"/>
        <end position="117"/>
    </location>
</feature>
<dbReference type="AlphaFoldDB" id="A0A849C937"/>
<feature type="transmembrane region" description="Helical" evidence="2">
    <location>
        <begin position="202"/>
        <end position="223"/>
    </location>
</feature>
<reference evidence="3 4" key="1">
    <citation type="submission" date="2020-05" db="EMBL/GenBank/DDBJ databases">
        <title>MicrobeNet Type strains.</title>
        <authorList>
            <person name="Nicholson A.C."/>
        </authorList>
    </citation>
    <scope>NUCLEOTIDE SEQUENCE [LARGE SCALE GENOMIC DNA]</scope>
    <source>
        <strain evidence="3 4">JCM 3224</strain>
    </source>
</reference>
<proteinExistence type="predicted"/>
<feature type="transmembrane region" description="Helical" evidence="2">
    <location>
        <begin position="230"/>
        <end position="250"/>
    </location>
</feature>
<comment type="caution">
    <text evidence="3">The sequence shown here is derived from an EMBL/GenBank/DDBJ whole genome shotgun (WGS) entry which is preliminary data.</text>
</comment>
<evidence type="ECO:0000313" key="3">
    <source>
        <dbReference type="EMBL" id="NNH69461.1"/>
    </source>
</evidence>
<accession>A0A849C937</accession>
<dbReference type="Proteomes" id="UP000586827">
    <property type="component" value="Unassembled WGS sequence"/>
</dbReference>
<dbReference type="RefSeq" id="WP_067526380.1">
    <property type="nucleotide sequence ID" value="NZ_JABELX010000002.1"/>
</dbReference>
<evidence type="ECO:0000313" key="4">
    <source>
        <dbReference type="Proteomes" id="UP000586827"/>
    </source>
</evidence>
<protein>
    <submittedName>
        <fullName evidence="3">Uncharacterized protein</fullName>
    </submittedName>
</protein>